<keyword evidence="8" id="KW-0503">Monooxygenase</keyword>
<sequence length="395" mass="45100">MVCSRNLSFPTLGPLIYLNLCGQDVIVINSRPAALEILERRPAMYSDRPRHIVCEYLGGEMAMPFTGYTKTWQNMRRATHEVLHHQAALHYHPVQTEEAILLVQKLDRDSTITVSETPDKLLITSDILRSLANIGHRFTSSVYPGSYLVEALPILEYLPESLAKWKRDAVRDRKRMGEAFQSYYEEAVGGNSHSRCISKEVIIEQLRNVENRGSLCARLTDTSLGGGLTTALAYFIFAMTLYPRVQQKAHEELDQVIGRTQNPMFSGMKNLRLPYIRAVVKEILRWNPPLPVIVPRIALEDDWYGENYFIPKGAAILENLWGMNYDKDVYGPDVEEFRPERFLQESEKGDEYELKPDMGTISYGFGRRKCVGKYVADNALFIGICTILWAVNRGR</sequence>
<dbReference type="GO" id="GO:0016705">
    <property type="term" value="F:oxidoreductase activity, acting on paired donors, with incorporation or reduction of molecular oxygen"/>
    <property type="evidence" value="ECO:0007669"/>
    <property type="project" value="InterPro"/>
</dbReference>
<dbReference type="InterPro" id="IPR050364">
    <property type="entry name" value="Cytochrome_P450_fung"/>
</dbReference>
<dbReference type="InterPro" id="IPR036396">
    <property type="entry name" value="Cyt_P450_sf"/>
</dbReference>
<comment type="pathway">
    <text evidence="2">Secondary metabolite biosynthesis.</text>
</comment>
<evidence type="ECO:0000256" key="6">
    <source>
        <dbReference type="ARBA" id="ARBA00023002"/>
    </source>
</evidence>
<evidence type="ECO:0000256" key="7">
    <source>
        <dbReference type="ARBA" id="ARBA00023004"/>
    </source>
</evidence>
<keyword evidence="4 9" id="KW-0349">Heme</keyword>
<dbReference type="AlphaFoldDB" id="A0A9W8U3L4"/>
<dbReference type="GO" id="GO:0004497">
    <property type="term" value="F:monooxygenase activity"/>
    <property type="evidence" value="ECO:0007669"/>
    <property type="project" value="UniProtKB-KW"/>
</dbReference>
<dbReference type="GO" id="GO:0005506">
    <property type="term" value="F:iron ion binding"/>
    <property type="evidence" value="ECO:0007669"/>
    <property type="project" value="InterPro"/>
</dbReference>
<evidence type="ECO:0000256" key="2">
    <source>
        <dbReference type="ARBA" id="ARBA00005179"/>
    </source>
</evidence>
<dbReference type="Pfam" id="PF00067">
    <property type="entry name" value="p450"/>
    <property type="match status" value="1"/>
</dbReference>
<name>A0A9W8U3L4_9AGAR</name>
<organism evidence="10 11">
    <name type="scientific">Lentinula detonsa</name>
    <dbReference type="NCBI Taxonomy" id="2804962"/>
    <lineage>
        <taxon>Eukaryota</taxon>
        <taxon>Fungi</taxon>
        <taxon>Dikarya</taxon>
        <taxon>Basidiomycota</taxon>
        <taxon>Agaricomycotina</taxon>
        <taxon>Agaricomycetes</taxon>
        <taxon>Agaricomycetidae</taxon>
        <taxon>Agaricales</taxon>
        <taxon>Marasmiineae</taxon>
        <taxon>Omphalotaceae</taxon>
        <taxon>Lentinula</taxon>
    </lineage>
</organism>
<keyword evidence="6" id="KW-0560">Oxidoreductase</keyword>
<evidence type="ECO:0000256" key="3">
    <source>
        <dbReference type="ARBA" id="ARBA00010617"/>
    </source>
</evidence>
<comment type="caution">
    <text evidence="10">The sequence shown here is derived from an EMBL/GenBank/DDBJ whole genome shotgun (WGS) entry which is preliminary data.</text>
</comment>
<dbReference type="EMBL" id="JANVFU010000001">
    <property type="protein sequence ID" value="KAJ3751476.1"/>
    <property type="molecule type" value="Genomic_DNA"/>
</dbReference>
<reference evidence="10 11" key="1">
    <citation type="journal article" date="2023" name="Proc. Natl. Acad. Sci. U.S.A.">
        <title>A global phylogenomic analysis of the shiitake genus Lentinula.</title>
        <authorList>
            <person name="Sierra-Patev S."/>
            <person name="Min B."/>
            <person name="Naranjo-Ortiz M."/>
            <person name="Looney B."/>
            <person name="Konkel Z."/>
            <person name="Slot J.C."/>
            <person name="Sakamoto Y."/>
            <person name="Steenwyk J.L."/>
            <person name="Rokas A."/>
            <person name="Carro J."/>
            <person name="Camarero S."/>
            <person name="Ferreira P."/>
            <person name="Molpeceres G."/>
            <person name="Ruiz-Duenas F.J."/>
            <person name="Serrano A."/>
            <person name="Henrissat B."/>
            <person name="Drula E."/>
            <person name="Hughes K.W."/>
            <person name="Mata J.L."/>
            <person name="Ishikawa N.K."/>
            <person name="Vargas-Isla R."/>
            <person name="Ushijima S."/>
            <person name="Smith C.A."/>
            <person name="Donoghue J."/>
            <person name="Ahrendt S."/>
            <person name="Andreopoulos W."/>
            <person name="He G."/>
            <person name="LaButti K."/>
            <person name="Lipzen A."/>
            <person name="Ng V."/>
            <person name="Riley R."/>
            <person name="Sandor L."/>
            <person name="Barry K."/>
            <person name="Martinez A.T."/>
            <person name="Xiao Y."/>
            <person name="Gibbons J.G."/>
            <person name="Terashima K."/>
            <person name="Grigoriev I.V."/>
            <person name="Hibbett D."/>
        </authorList>
    </citation>
    <scope>NUCLEOTIDE SEQUENCE [LARGE SCALE GENOMIC DNA]</scope>
    <source>
        <strain evidence="10 11">TFB7810</strain>
    </source>
</reference>
<dbReference type="PRINTS" id="PR00385">
    <property type="entry name" value="P450"/>
</dbReference>
<dbReference type="PANTHER" id="PTHR46300">
    <property type="entry name" value="P450, PUTATIVE (EUROFUNG)-RELATED-RELATED"/>
    <property type="match status" value="1"/>
</dbReference>
<evidence type="ECO:0000313" key="10">
    <source>
        <dbReference type="EMBL" id="KAJ3751476.1"/>
    </source>
</evidence>
<protein>
    <submittedName>
        <fullName evidence="10">Cytochrome P450</fullName>
    </submittedName>
</protein>
<evidence type="ECO:0000256" key="1">
    <source>
        <dbReference type="ARBA" id="ARBA00001971"/>
    </source>
</evidence>
<feature type="binding site" description="axial binding residue" evidence="9">
    <location>
        <position position="370"/>
    </location>
    <ligand>
        <name>heme</name>
        <dbReference type="ChEBI" id="CHEBI:30413"/>
    </ligand>
    <ligandPart>
        <name>Fe</name>
        <dbReference type="ChEBI" id="CHEBI:18248"/>
    </ligandPart>
</feature>
<comment type="similarity">
    <text evidence="3">Belongs to the cytochrome P450 family.</text>
</comment>
<evidence type="ECO:0000256" key="4">
    <source>
        <dbReference type="ARBA" id="ARBA00022617"/>
    </source>
</evidence>
<dbReference type="Proteomes" id="UP001142393">
    <property type="component" value="Unassembled WGS sequence"/>
</dbReference>
<dbReference type="PRINTS" id="PR00463">
    <property type="entry name" value="EP450I"/>
</dbReference>
<dbReference type="Gene3D" id="1.10.630.10">
    <property type="entry name" value="Cytochrome P450"/>
    <property type="match status" value="1"/>
</dbReference>
<keyword evidence="7 9" id="KW-0408">Iron</keyword>
<gene>
    <name evidence="10" type="ORF">DFH05DRAFT_1385537</name>
</gene>
<dbReference type="SUPFAM" id="SSF48264">
    <property type="entry name" value="Cytochrome P450"/>
    <property type="match status" value="1"/>
</dbReference>
<accession>A0A9W8U3L4</accession>
<keyword evidence="5 9" id="KW-0479">Metal-binding</keyword>
<evidence type="ECO:0000313" key="11">
    <source>
        <dbReference type="Proteomes" id="UP001142393"/>
    </source>
</evidence>
<dbReference type="GO" id="GO:0020037">
    <property type="term" value="F:heme binding"/>
    <property type="evidence" value="ECO:0007669"/>
    <property type="project" value="InterPro"/>
</dbReference>
<proteinExistence type="inferred from homology"/>
<evidence type="ECO:0000256" key="5">
    <source>
        <dbReference type="ARBA" id="ARBA00022723"/>
    </source>
</evidence>
<evidence type="ECO:0000256" key="8">
    <source>
        <dbReference type="ARBA" id="ARBA00023033"/>
    </source>
</evidence>
<keyword evidence="11" id="KW-1185">Reference proteome</keyword>
<dbReference type="InterPro" id="IPR002401">
    <property type="entry name" value="Cyt_P450_E_grp-I"/>
</dbReference>
<evidence type="ECO:0000256" key="9">
    <source>
        <dbReference type="PIRSR" id="PIRSR602401-1"/>
    </source>
</evidence>
<dbReference type="PANTHER" id="PTHR46300:SF7">
    <property type="entry name" value="P450, PUTATIVE (EUROFUNG)-RELATED"/>
    <property type="match status" value="1"/>
</dbReference>
<dbReference type="InterPro" id="IPR001128">
    <property type="entry name" value="Cyt_P450"/>
</dbReference>
<comment type="cofactor">
    <cofactor evidence="1 9">
        <name>heme</name>
        <dbReference type="ChEBI" id="CHEBI:30413"/>
    </cofactor>
</comment>